<dbReference type="RefSeq" id="WP_119314277.1">
    <property type="nucleotide sequence ID" value="NZ_QXDL01000031.1"/>
</dbReference>
<dbReference type="EC" id="3.1.-.-" evidence="11"/>
<evidence type="ECO:0000256" key="3">
    <source>
        <dbReference type="ARBA" id="ARBA00022722"/>
    </source>
</evidence>
<dbReference type="InterPro" id="IPR050547">
    <property type="entry name" value="DEAD_box_RNA_helicases"/>
</dbReference>
<dbReference type="Pfam" id="PF18019">
    <property type="entry name" value="Cas3_HD"/>
    <property type="match status" value="1"/>
</dbReference>
<dbReference type="GO" id="GO:0016787">
    <property type="term" value="F:hydrolase activity"/>
    <property type="evidence" value="ECO:0007669"/>
    <property type="project" value="UniProtKB-KW"/>
</dbReference>
<dbReference type="PANTHER" id="PTHR47963:SF9">
    <property type="entry name" value="CRISPR-ASSOCIATED ENDONUCLEASE_HELICASE CAS3"/>
    <property type="match status" value="1"/>
</dbReference>
<evidence type="ECO:0000256" key="4">
    <source>
        <dbReference type="ARBA" id="ARBA00022723"/>
    </source>
</evidence>
<dbReference type="InterPro" id="IPR041372">
    <property type="entry name" value="Cas3_C"/>
</dbReference>
<keyword evidence="9" id="KW-0051">Antiviral defense</keyword>
<gene>
    <name evidence="11" type="primary">cas3</name>
    <name evidence="11" type="ORF">Mterra_01105</name>
</gene>
<comment type="caution">
    <text evidence="11">The sequence shown here is derived from an EMBL/GenBank/DDBJ whole genome shotgun (WGS) entry which is preliminary data.</text>
</comment>
<keyword evidence="12" id="KW-1185">Reference proteome</keyword>
<evidence type="ECO:0000313" key="12">
    <source>
        <dbReference type="Proteomes" id="UP000265715"/>
    </source>
</evidence>
<evidence type="ECO:0000259" key="10">
    <source>
        <dbReference type="PROSITE" id="PS51643"/>
    </source>
</evidence>
<dbReference type="AlphaFoldDB" id="A0A399ET38"/>
<dbReference type="InterPro" id="IPR014001">
    <property type="entry name" value="Helicase_ATP-bd"/>
</dbReference>
<evidence type="ECO:0000256" key="5">
    <source>
        <dbReference type="ARBA" id="ARBA00022741"/>
    </source>
</evidence>
<dbReference type="InterPro" id="IPR027417">
    <property type="entry name" value="P-loop_NTPase"/>
</dbReference>
<dbReference type="PANTHER" id="PTHR47963">
    <property type="entry name" value="DEAD-BOX ATP-DEPENDENT RNA HELICASE 47, MITOCHONDRIAL"/>
    <property type="match status" value="1"/>
</dbReference>
<dbReference type="GO" id="GO:0046872">
    <property type="term" value="F:metal ion binding"/>
    <property type="evidence" value="ECO:0007669"/>
    <property type="project" value="UniProtKB-KW"/>
</dbReference>
<keyword evidence="7 11" id="KW-0347">Helicase</keyword>
<dbReference type="Gene3D" id="3.40.50.300">
    <property type="entry name" value="P-loop containing nucleotide triphosphate hydrolases"/>
    <property type="match status" value="2"/>
</dbReference>
<dbReference type="NCBIfam" id="TIGR01587">
    <property type="entry name" value="cas3_core"/>
    <property type="match status" value="1"/>
</dbReference>
<evidence type="ECO:0000256" key="9">
    <source>
        <dbReference type="ARBA" id="ARBA00023118"/>
    </source>
</evidence>
<dbReference type="PROSITE" id="PS51643">
    <property type="entry name" value="HD_CAS3"/>
    <property type="match status" value="1"/>
</dbReference>
<dbReference type="GO" id="GO:0051607">
    <property type="term" value="P:defense response to virus"/>
    <property type="evidence" value="ECO:0007669"/>
    <property type="project" value="UniProtKB-KW"/>
</dbReference>
<dbReference type="Gene3D" id="1.10.3210.30">
    <property type="match status" value="1"/>
</dbReference>
<organism evidence="11 12">
    <name type="scientific">Calidithermus terrae</name>
    <dbReference type="NCBI Taxonomy" id="1408545"/>
    <lineage>
        <taxon>Bacteria</taxon>
        <taxon>Thermotogati</taxon>
        <taxon>Deinococcota</taxon>
        <taxon>Deinococci</taxon>
        <taxon>Thermales</taxon>
        <taxon>Thermaceae</taxon>
        <taxon>Calidithermus</taxon>
    </lineage>
</organism>
<comment type="similarity">
    <text evidence="1">In the N-terminal section; belongs to the CRISPR-associated nuclease Cas3-HD family.</text>
</comment>
<accession>A0A399ET38</accession>
<evidence type="ECO:0000256" key="7">
    <source>
        <dbReference type="ARBA" id="ARBA00022806"/>
    </source>
</evidence>
<dbReference type="InterPro" id="IPR038257">
    <property type="entry name" value="CRISPR-assoc_Cas3_HD_sf"/>
</dbReference>
<keyword evidence="8" id="KW-0067">ATP-binding</keyword>
<keyword evidence="3" id="KW-0540">Nuclease</keyword>
<keyword evidence="4" id="KW-0479">Metal-binding</keyword>
<evidence type="ECO:0000313" key="11">
    <source>
        <dbReference type="EMBL" id="RIH87837.1"/>
    </source>
</evidence>
<keyword evidence="6 11" id="KW-0378">Hydrolase</keyword>
<reference evidence="11 12" key="1">
    <citation type="submission" date="2018-08" db="EMBL/GenBank/DDBJ databases">
        <title>Meiothermus terrae DSM 26712 genome sequencing project.</title>
        <authorList>
            <person name="Da Costa M.S."/>
            <person name="Albuquerque L."/>
            <person name="Raposo P."/>
            <person name="Froufe H.J.C."/>
            <person name="Barroso C.S."/>
            <person name="Egas C."/>
        </authorList>
    </citation>
    <scope>NUCLEOTIDE SEQUENCE [LARGE SCALE GENOMIC DNA]</scope>
    <source>
        <strain evidence="11 12">DSM 26712</strain>
    </source>
</reference>
<sequence>MRLSEAAKALWGKSDRERDDGAWHPLLHHMLDVAACAEAILEREPRRTRELYARDLGYADYARARPWLLSLIALHDLGKASPAFQALWGPGAARVREQGLTWRKEPEYVPHGFISQLALEEEEHPLRAALAYDLLRQAADAVGCHHGLRASPAELEAVGDLELGSGPWQAVRRELVEAVLELFGAGPEDAPGVSELGGAGFYRLAGLTSFADWIGSSQDFFGFVAPVGCLGSYYREALAKAHAALDRIGWRERRPLRPEKLPFEQVPFDKKGKTYAPRPLQRAVAGLLEGCGEPTLLLIEAPMGEGKTEAAFYGHLRLQQDLGHRGMYVALPTRATGNAMFERTAGFLEGMGRSEPVDLQLLHGAALLNDGYAQLRLRAVDEGKTPGSRPAVSAQEWFSSKKRAQLSEYGVGTIDQALLAVLPLKHNFVRMWGLGNRTVVIDEVHAYDTYTSRLIEALLSWLYALGSSAIVMSATLPKERREALLRAYGAGGVPESVPYPRVFKVAGGRVEAVSFEADPNRRVALRLQALPAGFAQVVPEVLASVAEGGCTACIVNTVERAQQLYRALEGPARAQGVELLLFHARYPAEQRQRLEEGVLGLFGKQGRRPARAVLVGTQVLEQSLDLDFDVMFTDLAPADLVLQRAGRLWRHDRADRAPNQARPVLHVMGLAQEAEVPDFQHAEYLPGKKLYWESVYDRAILLRTYALLRERAGLELPGDIDPLVEAVYGPGLLRGIPESLEAAILEATPARENQGRQDRAQAAQAFVGLPFDGSWLRVPALEQHDPEENPEKHRALLAATRLGDPSVSVIPVHDLGGGSFECAGVRFGLEESLEGRWCLAKKLYLQNLSISRADLVAELSKAGRPRSWQEHPLLRNCYPLVLKGGRAGYGNTEVELDATLGLVYHKQKG</sequence>
<proteinExistence type="inferred from homology"/>
<dbReference type="Pfam" id="PF18395">
    <property type="entry name" value="Cas3_C"/>
    <property type="match status" value="1"/>
</dbReference>
<keyword evidence="11" id="KW-0255">Endonuclease</keyword>
<dbReference type="GO" id="GO:0005524">
    <property type="term" value="F:ATP binding"/>
    <property type="evidence" value="ECO:0007669"/>
    <property type="project" value="UniProtKB-KW"/>
</dbReference>
<dbReference type="GO" id="GO:0003723">
    <property type="term" value="F:RNA binding"/>
    <property type="evidence" value="ECO:0007669"/>
    <property type="project" value="TreeGrafter"/>
</dbReference>
<dbReference type="NCBIfam" id="TIGR01596">
    <property type="entry name" value="cas3_HD"/>
    <property type="match status" value="1"/>
</dbReference>
<dbReference type="InterPro" id="IPR006483">
    <property type="entry name" value="CRISPR-assoc_Cas3_HD"/>
</dbReference>
<protein>
    <submittedName>
        <fullName evidence="11">CRISPR-associated endonuclease/helicase Cas3</fullName>
        <ecNumber evidence="11">3.1.-.-</ecNumber>
    </submittedName>
</protein>
<evidence type="ECO:0000256" key="8">
    <source>
        <dbReference type="ARBA" id="ARBA00022840"/>
    </source>
</evidence>
<dbReference type="GO" id="GO:0004519">
    <property type="term" value="F:endonuclease activity"/>
    <property type="evidence" value="ECO:0007669"/>
    <property type="project" value="UniProtKB-KW"/>
</dbReference>
<dbReference type="CDD" id="cd09641">
    <property type="entry name" value="Cas3''_I"/>
    <property type="match status" value="1"/>
</dbReference>
<evidence type="ECO:0000256" key="6">
    <source>
        <dbReference type="ARBA" id="ARBA00022801"/>
    </source>
</evidence>
<evidence type="ECO:0000256" key="2">
    <source>
        <dbReference type="ARBA" id="ARBA00009046"/>
    </source>
</evidence>
<keyword evidence="5" id="KW-0547">Nucleotide-binding</keyword>
<dbReference type="Proteomes" id="UP000265715">
    <property type="component" value="Unassembled WGS sequence"/>
</dbReference>
<dbReference type="OrthoDB" id="9810236at2"/>
<name>A0A399ET38_9DEIN</name>
<dbReference type="SUPFAM" id="SSF52540">
    <property type="entry name" value="P-loop containing nucleoside triphosphate hydrolases"/>
    <property type="match status" value="1"/>
</dbReference>
<dbReference type="SMART" id="SM00487">
    <property type="entry name" value="DEXDc"/>
    <property type="match status" value="1"/>
</dbReference>
<dbReference type="InterPro" id="IPR054712">
    <property type="entry name" value="Cas3-like_dom"/>
</dbReference>
<dbReference type="Pfam" id="PF22590">
    <property type="entry name" value="Cas3-like_C_2"/>
    <property type="match status" value="1"/>
</dbReference>
<dbReference type="InterPro" id="IPR006474">
    <property type="entry name" value="Helicase_Cas3_CRISPR-ass_core"/>
</dbReference>
<dbReference type="EMBL" id="QXDL01000031">
    <property type="protein sequence ID" value="RIH87837.1"/>
    <property type="molecule type" value="Genomic_DNA"/>
</dbReference>
<evidence type="ECO:0000256" key="1">
    <source>
        <dbReference type="ARBA" id="ARBA00006847"/>
    </source>
</evidence>
<dbReference type="GO" id="GO:0003724">
    <property type="term" value="F:RNA helicase activity"/>
    <property type="evidence" value="ECO:0007669"/>
    <property type="project" value="TreeGrafter"/>
</dbReference>
<comment type="similarity">
    <text evidence="2">In the central section; belongs to the CRISPR-associated helicase Cas3 family.</text>
</comment>
<feature type="domain" description="HD Cas3-type" evidence="10">
    <location>
        <begin position="19"/>
        <end position="214"/>
    </location>
</feature>